<reference evidence="5 6" key="1">
    <citation type="submission" date="2016-11" db="EMBL/GenBank/DDBJ databases">
        <authorList>
            <person name="Jaros S."/>
            <person name="Januszkiewicz K."/>
            <person name="Wedrychowicz H."/>
        </authorList>
    </citation>
    <scope>NUCLEOTIDE SEQUENCE [LARGE SCALE GENOMIC DNA]</scope>
    <source>
        <strain evidence="5 6">DSM 21637</strain>
    </source>
</reference>
<evidence type="ECO:0000256" key="4">
    <source>
        <dbReference type="ARBA" id="ARBA00013078"/>
    </source>
</evidence>
<dbReference type="CDD" id="cd01427">
    <property type="entry name" value="HAD_like"/>
    <property type="match status" value="1"/>
</dbReference>
<dbReference type="STRING" id="1122209.SAMN02745752_00491"/>
<evidence type="ECO:0000313" key="5">
    <source>
        <dbReference type="EMBL" id="SFX08853.1"/>
    </source>
</evidence>
<dbReference type="OrthoDB" id="9782449at2"/>
<organism evidence="5 6">
    <name type="scientific">Marinospirillum alkaliphilum DSM 21637</name>
    <dbReference type="NCBI Taxonomy" id="1122209"/>
    <lineage>
        <taxon>Bacteria</taxon>
        <taxon>Pseudomonadati</taxon>
        <taxon>Pseudomonadota</taxon>
        <taxon>Gammaproteobacteria</taxon>
        <taxon>Oceanospirillales</taxon>
        <taxon>Oceanospirillaceae</taxon>
        <taxon>Marinospirillum</taxon>
    </lineage>
</organism>
<comment type="catalytic activity">
    <reaction evidence="1">
        <text>2-phosphoglycolate + H2O = glycolate + phosphate</text>
        <dbReference type="Rhea" id="RHEA:14369"/>
        <dbReference type="ChEBI" id="CHEBI:15377"/>
        <dbReference type="ChEBI" id="CHEBI:29805"/>
        <dbReference type="ChEBI" id="CHEBI:43474"/>
        <dbReference type="ChEBI" id="CHEBI:58033"/>
        <dbReference type="EC" id="3.1.3.18"/>
    </reaction>
</comment>
<dbReference type="InterPro" id="IPR023214">
    <property type="entry name" value="HAD_sf"/>
</dbReference>
<evidence type="ECO:0000313" key="6">
    <source>
        <dbReference type="Proteomes" id="UP000182350"/>
    </source>
</evidence>
<evidence type="ECO:0000256" key="1">
    <source>
        <dbReference type="ARBA" id="ARBA00000830"/>
    </source>
</evidence>
<dbReference type="GO" id="GO:0006281">
    <property type="term" value="P:DNA repair"/>
    <property type="evidence" value="ECO:0007669"/>
    <property type="project" value="TreeGrafter"/>
</dbReference>
<dbReference type="Gene3D" id="3.40.50.1000">
    <property type="entry name" value="HAD superfamily/HAD-like"/>
    <property type="match status" value="1"/>
</dbReference>
<dbReference type="InterPro" id="IPR041492">
    <property type="entry name" value="HAD_2"/>
</dbReference>
<evidence type="ECO:0000256" key="2">
    <source>
        <dbReference type="ARBA" id="ARBA00004818"/>
    </source>
</evidence>
<name>A0A1K1U8Z7_9GAMM</name>
<accession>A0A1K1U8Z7</accession>
<keyword evidence="6" id="KW-1185">Reference proteome</keyword>
<dbReference type="EMBL" id="FPJW01000001">
    <property type="protein sequence ID" value="SFX08853.1"/>
    <property type="molecule type" value="Genomic_DNA"/>
</dbReference>
<comment type="similarity">
    <text evidence="3">Belongs to the HAD-like hydrolase superfamily. CbbY/CbbZ/Gph/YieH family.</text>
</comment>
<evidence type="ECO:0000256" key="3">
    <source>
        <dbReference type="ARBA" id="ARBA00006171"/>
    </source>
</evidence>
<dbReference type="GO" id="GO:0008967">
    <property type="term" value="F:phosphoglycolate phosphatase activity"/>
    <property type="evidence" value="ECO:0007669"/>
    <property type="project" value="UniProtKB-EC"/>
</dbReference>
<dbReference type="Proteomes" id="UP000182350">
    <property type="component" value="Unassembled WGS sequence"/>
</dbReference>
<dbReference type="InterPro" id="IPR036412">
    <property type="entry name" value="HAD-like_sf"/>
</dbReference>
<sequence length="226" mass="25459">MLNNLSEYKTLVFDCDGVVLNSNKVKTQAFYNSTLPFGKSAAKAMVDYHIKNGGISRYSKFDYFLKSIAPEYAGNPDVLSIKELLSIYAEEVRKGLLSCEITNGLSVLREQTSDSRWMIVSGGDQKELREIFKVRNIDQYFDGGIFGSPATKDEILNELTIDGRLQKPALFIGDSKYDFEAASGADLDFVFIRAWSEVDDIDSWLMLNGIYGLNFVSDLSETMWKK</sequence>
<dbReference type="EC" id="3.1.3.18" evidence="4"/>
<comment type="pathway">
    <text evidence="2">Organic acid metabolism; glycolate biosynthesis; glycolate from 2-phosphoglycolate: step 1/1.</text>
</comment>
<proteinExistence type="inferred from homology"/>
<dbReference type="PANTHER" id="PTHR43434:SF1">
    <property type="entry name" value="PHOSPHOGLYCOLATE PHOSPHATASE"/>
    <property type="match status" value="1"/>
</dbReference>
<gene>
    <name evidence="5" type="ORF">SAMN02745752_00491</name>
</gene>
<dbReference type="RefSeq" id="WP_072324881.1">
    <property type="nucleotide sequence ID" value="NZ_FPJW01000001.1"/>
</dbReference>
<dbReference type="PANTHER" id="PTHR43434">
    <property type="entry name" value="PHOSPHOGLYCOLATE PHOSPHATASE"/>
    <property type="match status" value="1"/>
</dbReference>
<dbReference type="SUPFAM" id="SSF56784">
    <property type="entry name" value="HAD-like"/>
    <property type="match status" value="1"/>
</dbReference>
<protein>
    <recommendedName>
        <fullName evidence="4">phosphoglycolate phosphatase</fullName>
        <ecNumber evidence="4">3.1.3.18</ecNumber>
    </recommendedName>
</protein>
<dbReference type="Pfam" id="PF13419">
    <property type="entry name" value="HAD_2"/>
    <property type="match status" value="1"/>
</dbReference>
<dbReference type="InterPro" id="IPR050155">
    <property type="entry name" value="HAD-like_hydrolase_sf"/>
</dbReference>
<dbReference type="AlphaFoldDB" id="A0A1K1U8Z7"/>